<organism evidence="3 4">
    <name type="scientific">Necator americanus</name>
    <name type="common">Human hookworm</name>
    <dbReference type="NCBI Taxonomy" id="51031"/>
    <lineage>
        <taxon>Eukaryota</taxon>
        <taxon>Metazoa</taxon>
        <taxon>Ecdysozoa</taxon>
        <taxon>Nematoda</taxon>
        <taxon>Chromadorea</taxon>
        <taxon>Rhabditida</taxon>
        <taxon>Rhabditina</taxon>
        <taxon>Rhabditomorpha</taxon>
        <taxon>Strongyloidea</taxon>
        <taxon>Ancylostomatidae</taxon>
        <taxon>Bunostominae</taxon>
        <taxon>Necator</taxon>
    </lineage>
</organism>
<feature type="compositionally biased region" description="Low complexity" evidence="2">
    <location>
        <begin position="120"/>
        <end position="133"/>
    </location>
</feature>
<dbReference type="AlphaFoldDB" id="W2TQN7"/>
<reference evidence="4" key="1">
    <citation type="journal article" date="2014" name="Nat. Genet.">
        <title>Genome of the human hookworm Necator americanus.</title>
        <authorList>
            <person name="Tang Y.T."/>
            <person name="Gao X."/>
            <person name="Rosa B.A."/>
            <person name="Abubucker S."/>
            <person name="Hallsworth-Pepin K."/>
            <person name="Martin J."/>
            <person name="Tyagi R."/>
            <person name="Heizer E."/>
            <person name="Zhang X."/>
            <person name="Bhonagiri-Palsikar V."/>
            <person name="Minx P."/>
            <person name="Warren W.C."/>
            <person name="Wang Q."/>
            <person name="Zhan B."/>
            <person name="Hotez P.J."/>
            <person name="Sternberg P.W."/>
            <person name="Dougall A."/>
            <person name="Gaze S.T."/>
            <person name="Mulvenna J."/>
            <person name="Sotillo J."/>
            <person name="Ranganathan S."/>
            <person name="Rabelo E.M."/>
            <person name="Wilson R.K."/>
            <person name="Felgner P.L."/>
            <person name="Bethony J."/>
            <person name="Hawdon J.M."/>
            <person name="Gasser R.B."/>
            <person name="Loukas A."/>
            <person name="Mitreva M."/>
        </authorList>
    </citation>
    <scope>NUCLEOTIDE SEQUENCE [LARGE SCALE GENOMIC DNA]</scope>
</reference>
<protein>
    <submittedName>
        <fullName evidence="3">Uncharacterized protein</fullName>
    </submittedName>
</protein>
<gene>
    <name evidence="3" type="ORF">NECAME_01591</name>
</gene>
<evidence type="ECO:0000313" key="3">
    <source>
        <dbReference type="EMBL" id="ETN84370.1"/>
    </source>
</evidence>
<keyword evidence="1" id="KW-0175">Coiled coil</keyword>
<dbReference type="Proteomes" id="UP000053676">
    <property type="component" value="Unassembled WGS sequence"/>
</dbReference>
<sequence length="506" mass="59315">MKEAAELCIQGYKNQLLQKDQAVEMYRQLAEEKLSTRPQNTLEKEIVREEIRVVDEQTEERLRHALGDEEIEELEKANRALYRKRRKSVVPTVDTVDCQTDPIAGSEDNEETKETRGKTKTSSRNSTESTSSNTEDKFEAERQRYKNEIKQLQGRLRRVIGNNKELTIACEKIRDDAMAELEVRVPRTKEVDEQAMIRIRVEFDKARKENRALRKIIEKQKISLESFKKEVVLRKSGEEEMARWIERKKLEESLSSVRKKLVDSLEKEKVIREKLSKRERILEEFRRDEEVRQRELDRTRKKCAELQYERDKALRENTEVHVLQKKLLEESAKLEQNEKDISSLSSHLKLLQHENMKLLHTIEEVKVRQIERTLKEINPRTTSSQGTQAGRSVTWKEIGNDSTKSTQTSYTSPIAQVEVYKKLVKRKDVAIEAQLSTPEGVKVTTGDTVLLQLKETEEKTAQMERLLNEVIEKLKTCEKERQRLVDTNKLLVEQIGKFLFCPRIAR</sequence>
<evidence type="ECO:0000256" key="2">
    <source>
        <dbReference type="SAM" id="MobiDB-lite"/>
    </source>
</evidence>
<feature type="compositionally biased region" description="Polar residues" evidence="2">
    <location>
        <begin position="380"/>
        <end position="391"/>
    </location>
</feature>
<keyword evidence="4" id="KW-1185">Reference proteome</keyword>
<dbReference type="OrthoDB" id="5864070at2759"/>
<name>W2TQN7_NECAM</name>
<feature type="coiled-coil region" evidence="1">
    <location>
        <begin position="210"/>
        <end position="354"/>
    </location>
</feature>
<feature type="region of interest" description="Disordered" evidence="2">
    <location>
        <begin position="380"/>
        <end position="408"/>
    </location>
</feature>
<accession>W2TQN7</accession>
<dbReference type="OMA" id="MRETHEV"/>
<dbReference type="STRING" id="51031.W2TQN7"/>
<feature type="region of interest" description="Disordered" evidence="2">
    <location>
        <begin position="96"/>
        <end position="140"/>
    </location>
</feature>
<evidence type="ECO:0000256" key="1">
    <source>
        <dbReference type="SAM" id="Coils"/>
    </source>
</evidence>
<evidence type="ECO:0000313" key="4">
    <source>
        <dbReference type="Proteomes" id="UP000053676"/>
    </source>
</evidence>
<dbReference type="KEGG" id="nai:NECAME_01591"/>
<dbReference type="EMBL" id="KI657952">
    <property type="protein sequence ID" value="ETN84370.1"/>
    <property type="molecule type" value="Genomic_DNA"/>
</dbReference>
<proteinExistence type="predicted"/>
<feature type="coiled-coil region" evidence="1">
    <location>
        <begin position="453"/>
        <end position="487"/>
    </location>
</feature>